<keyword evidence="2" id="KW-0853">WD repeat</keyword>
<evidence type="ECO:0000256" key="3">
    <source>
        <dbReference type="ARBA" id="ARBA00022737"/>
    </source>
</evidence>
<evidence type="ECO:0000256" key="4">
    <source>
        <dbReference type="ARBA" id="ARBA00022917"/>
    </source>
</evidence>
<protein>
    <submittedName>
        <fullName evidence="7">Eukaryotic translation initiation factor eIF2A</fullName>
    </submittedName>
</protein>
<feature type="domain" description="Translation initiation factor beta propellor-like" evidence="6">
    <location>
        <begin position="252"/>
        <end position="461"/>
    </location>
</feature>
<dbReference type="GO" id="GO:0003729">
    <property type="term" value="F:mRNA binding"/>
    <property type="evidence" value="ECO:0007669"/>
    <property type="project" value="TreeGrafter"/>
</dbReference>
<evidence type="ECO:0000256" key="5">
    <source>
        <dbReference type="SAM" id="MobiDB-lite"/>
    </source>
</evidence>
<dbReference type="GO" id="GO:0000049">
    <property type="term" value="F:tRNA binding"/>
    <property type="evidence" value="ECO:0007669"/>
    <property type="project" value="TreeGrafter"/>
</dbReference>
<sequence>MGSYHAWGTKLHDPRATLFESEKHQMSAILRLCTVAENVVHFHDYVETDNGDKMALGNGTLRLTIKTASNQPEIRPSPINDFIAVMDKEEVIIVDTVQCQIRLRIPITIHPAAISAFSPTGRYLSVATNVRFETNTIVVLDTMTGARVLELTNRVPDHLWPLFHFSPDETKGFFVTSDGIHPLRMSPEGWGLHSKIRSDKIGNIHATSISPSGDVLVVFTHDTKGGPSRLMALDVTSMVHAQTLTEARVFNKSLHGVNEMRVTWTNDGSTAAVFLESLVDRENKSYYGKAQVLPLSLDRSGPRVRVTAPAIEGDHIDAMNVTDVQAAPNGPVVTIIGGSMPAPVVSFNTGGQTWVPRGSFGTLHRNELGWSPSGAFLAVGGFGGLSGYLDIWDAGHKDGKSVRLVAQQTLPNTTHSKWTNDSRYIITATLSPRLRVDNGFKVVWLDGSVLINEPREVLYAVHGVVLAHGAISGARPVPPTRLHVASKKAVQASTARTTAVYVPPSLRAKMAAAQPAAKKAGPELVYTRLDAGKPAPVKTPGQRAARSPAKGQAMPPGFSPKQPQPRVQGTPKAATARRSTNEELVATLQKRLRAARKRVRQCEQIDKASATEEQLEKLARLPGLRQQEADIVEALKALGVEA</sequence>
<dbReference type="PANTHER" id="PTHR13227">
    <property type="entry name" value="EUKARYOTIC TRANSLATION INITIATION FACTOR 2A"/>
    <property type="match status" value="1"/>
</dbReference>
<dbReference type="InterPro" id="IPR011387">
    <property type="entry name" value="TIF2A"/>
</dbReference>
<dbReference type="InterPro" id="IPR011042">
    <property type="entry name" value="6-blade_b-propeller_TolB-like"/>
</dbReference>
<comment type="caution">
    <text evidence="7">The sequence shown here is derived from an EMBL/GenBank/DDBJ whole genome shotgun (WGS) entry which is preliminary data.</text>
</comment>
<dbReference type="PANTHER" id="PTHR13227:SF0">
    <property type="entry name" value="EUKARYOTIC TRANSLATION INITIATION FACTOR 2A"/>
    <property type="match status" value="1"/>
</dbReference>
<keyword evidence="3" id="KW-0677">Repeat</keyword>
<evidence type="ECO:0000313" key="8">
    <source>
        <dbReference type="Proteomes" id="UP000717585"/>
    </source>
</evidence>
<keyword evidence="8" id="KW-1185">Reference proteome</keyword>
<dbReference type="OrthoDB" id="2194683at2759"/>
<evidence type="ECO:0000256" key="2">
    <source>
        <dbReference type="ARBA" id="ARBA00022574"/>
    </source>
</evidence>
<evidence type="ECO:0000256" key="1">
    <source>
        <dbReference type="ARBA" id="ARBA00022540"/>
    </source>
</evidence>
<keyword evidence="1 7" id="KW-0396">Initiation factor</keyword>
<name>A0A8J6B0H6_9EUKA</name>
<dbReference type="EMBL" id="JAHDYR010000005">
    <property type="protein sequence ID" value="KAG9396680.1"/>
    <property type="molecule type" value="Genomic_DNA"/>
</dbReference>
<evidence type="ECO:0000313" key="7">
    <source>
        <dbReference type="EMBL" id="KAG9396680.1"/>
    </source>
</evidence>
<accession>A0A8J6B0H6</accession>
<gene>
    <name evidence="7" type="ORF">J8273_1698</name>
</gene>
<dbReference type="Gene3D" id="2.120.10.30">
    <property type="entry name" value="TolB, C-terminal domain"/>
    <property type="match status" value="1"/>
</dbReference>
<dbReference type="Pfam" id="PF08662">
    <property type="entry name" value="eIF2A"/>
    <property type="match status" value="1"/>
</dbReference>
<organism evidence="7 8">
    <name type="scientific">Carpediemonas membranifera</name>
    <dbReference type="NCBI Taxonomy" id="201153"/>
    <lineage>
        <taxon>Eukaryota</taxon>
        <taxon>Metamonada</taxon>
        <taxon>Carpediemonas-like organisms</taxon>
        <taxon>Carpediemonas</taxon>
    </lineage>
</organism>
<feature type="region of interest" description="Disordered" evidence="5">
    <location>
        <begin position="531"/>
        <end position="582"/>
    </location>
</feature>
<reference evidence="7" key="1">
    <citation type="submission" date="2021-05" db="EMBL/GenBank/DDBJ databases">
        <title>A free-living protist that lacks canonical eukaryotic 1 DNA replication and segregation systems.</title>
        <authorList>
            <person name="Salas-Leiva D.E."/>
            <person name="Tromer E.C."/>
            <person name="Curtis B.A."/>
            <person name="Jerlstrom-Hultqvist J."/>
            <person name="Kolisko M."/>
            <person name="Yi Z."/>
            <person name="Salas-Leiva J.S."/>
            <person name="Gallot-Lavallee L."/>
            <person name="Kops G.J.P.L."/>
            <person name="Archibald J.M."/>
            <person name="Simpson A.G.B."/>
            <person name="Roger A.J."/>
        </authorList>
    </citation>
    <scope>NUCLEOTIDE SEQUENCE</scope>
    <source>
        <strain evidence="7">BICM</strain>
    </source>
</reference>
<dbReference type="Proteomes" id="UP000717585">
    <property type="component" value="Unassembled WGS sequence"/>
</dbReference>
<dbReference type="GO" id="GO:0022627">
    <property type="term" value="C:cytosolic small ribosomal subunit"/>
    <property type="evidence" value="ECO:0007669"/>
    <property type="project" value="TreeGrafter"/>
</dbReference>
<evidence type="ECO:0000259" key="6">
    <source>
        <dbReference type="Pfam" id="PF08662"/>
    </source>
</evidence>
<dbReference type="SUPFAM" id="SSF82171">
    <property type="entry name" value="DPP6 N-terminal domain-like"/>
    <property type="match status" value="1"/>
</dbReference>
<proteinExistence type="predicted"/>
<dbReference type="AlphaFoldDB" id="A0A8J6B0H6"/>
<dbReference type="GO" id="GO:0043022">
    <property type="term" value="F:ribosome binding"/>
    <property type="evidence" value="ECO:0007669"/>
    <property type="project" value="TreeGrafter"/>
</dbReference>
<dbReference type="InterPro" id="IPR013979">
    <property type="entry name" value="TIF_beta_prop-like"/>
</dbReference>
<dbReference type="GO" id="GO:0003743">
    <property type="term" value="F:translation initiation factor activity"/>
    <property type="evidence" value="ECO:0007669"/>
    <property type="project" value="UniProtKB-KW"/>
</dbReference>
<keyword evidence="4" id="KW-0648">Protein biosynthesis</keyword>